<feature type="binding site" evidence="12">
    <location>
        <position position="504"/>
    </location>
    <ligand>
        <name>3'-phosphoadenylyl sulfate</name>
        <dbReference type="ChEBI" id="CHEBI:58339"/>
    </ligand>
</feature>
<dbReference type="InterPro" id="IPR001932">
    <property type="entry name" value="PPM-type_phosphatase-like_dom"/>
</dbReference>
<dbReference type="EC" id="3.1.3.16" evidence="3"/>
<evidence type="ECO:0000256" key="9">
    <source>
        <dbReference type="ARBA" id="ARBA00023180"/>
    </source>
</evidence>
<dbReference type="GO" id="GO:0004722">
    <property type="term" value="F:protein serine/threonine phosphatase activity"/>
    <property type="evidence" value="ECO:0007669"/>
    <property type="project" value="UniProtKB-EC"/>
</dbReference>
<dbReference type="PANTHER" id="PTHR10605">
    <property type="entry name" value="HEPARAN SULFATE SULFOTRANSFERASE"/>
    <property type="match status" value="1"/>
</dbReference>
<comment type="similarity">
    <text evidence="13">Belongs to the PP2C family.</text>
</comment>
<accession>A0AAW1QRA7</accession>
<evidence type="ECO:0000256" key="11">
    <source>
        <dbReference type="PIRSR" id="PIRSR637359-1"/>
    </source>
</evidence>
<dbReference type="EMBL" id="JALJOR010000002">
    <property type="protein sequence ID" value="KAK9823980.1"/>
    <property type="molecule type" value="Genomic_DNA"/>
</dbReference>
<dbReference type="Pfam" id="PF00481">
    <property type="entry name" value="PP2C"/>
    <property type="match status" value="2"/>
</dbReference>
<dbReference type="GO" id="GO:0046872">
    <property type="term" value="F:metal ion binding"/>
    <property type="evidence" value="ECO:0007669"/>
    <property type="project" value="UniProtKB-KW"/>
</dbReference>
<keyword evidence="9" id="KW-0325">Glycoprotein</keyword>
<evidence type="ECO:0000256" key="12">
    <source>
        <dbReference type="PIRSR" id="PIRSR637359-2"/>
    </source>
</evidence>
<evidence type="ECO:0000256" key="7">
    <source>
        <dbReference type="ARBA" id="ARBA00022842"/>
    </source>
</evidence>
<keyword evidence="17" id="KW-1185">Reference proteome</keyword>
<dbReference type="Proteomes" id="UP001489004">
    <property type="component" value="Unassembled WGS sequence"/>
</dbReference>
<dbReference type="Gene3D" id="3.60.40.10">
    <property type="entry name" value="PPM-type phosphatase domain"/>
    <property type="match status" value="2"/>
</dbReference>
<evidence type="ECO:0000256" key="1">
    <source>
        <dbReference type="ARBA" id="ARBA00001936"/>
    </source>
</evidence>
<evidence type="ECO:0000313" key="17">
    <source>
        <dbReference type="Proteomes" id="UP001489004"/>
    </source>
</evidence>
<keyword evidence="6 13" id="KW-0378">Hydrolase</keyword>
<sequence length="681" mass="74978">MAPPLVADPRRKRLSDTGNPAQAYAAKAAASVVLPKSKSKTDLTGSSRIPHILAESGTAVELATGHPDAAERCFSTLSSSGSGLGDRTALLQSTDASQVLGVTVTYGVSTQAGMDPGGFDKDNQDAWLVVENLGNTDNMFLGVFDGHGAEGRKISSALVRQLPHLVSGSPAYKAQKFQTALTEQFLECNNAIQRASTINCALSGSTAITALLQSGRKLLVANGRVGSYMYNGQTVGPLRVWLANQDIPGLSMTRAFGDTVAASVGIIAEPEFKEITLQPRDKYLVLCSDGIFEFMTNQQIMQTVHDKALAGCKPTDIGAYLIERAREQWIKEEEDVIDDCTIIVCMLDVTVKPKAHGPAPAGHSRQLQRSNTIAAPVRRLLTLPLRPHLPSFYILGFPKSGTTSLANHLKRHPAIGGLAGLPWHETLSKESHYFNGVFGAKHAYSAALYRSFFPTILSRWWAEVVLKVDEWKCFDACPMPACLPYTAARIAALTPNAKLIFMMREPVAGVFSAEMMFRNMGMPLSWSLVDAVAADDERFQETAEEAALWKQLDSLGPTEPLPDNMPEIFYTRLSSLLRCGQYADRIAPFLKVFPPENFMFIDFKEFINNTEQVLEQVFEFIGVDATRFQYEELPPGMKTDYKGRRMHPSVRQRLQEVFQDSNSRLYALLGRDFHWADVEKA</sequence>
<dbReference type="Gene3D" id="3.40.50.300">
    <property type="entry name" value="P-loop containing nucleotide triphosphate hydrolases"/>
    <property type="match status" value="1"/>
</dbReference>
<evidence type="ECO:0000256" key="5">
    <source>
        <dbReference type="ARBA" id="ARBA00022723"/>
    </source>
</evidence>
<gene>
    <name evidence="16" type="ORF">WJX72_006752</name>
</gene>
<feature type="region of interest" description="Disordered" evidence="14">
    <location>
        <begin position="1"/>
        <end position="20"/>
    </location>
</feature>
<dbReference type="InterPro" id="IPR036457">
    <property type="entry name" value="PPM-type-like_dom_sf"/>
</dbReference>
<evidence type="ECO:0000256" key="13">
    <source>
        <dbReference type="RuleBase" id="RU003465"/>
    </source>
</evidence>
<dbReference type="InterPro" id="IPR000222">
    <property type="entry name" value="PP2C_BS"/>
</dbReference>
<comment type="cofactor">
    <cofactor evidence="1">
        <name>Mn(2+)</name>
        <dbReference type="ChEBI" id="CHEBI:29035"/>
    </cofactor>
</comment>
<comment type="cofactor">
    <cofactor evidence="2">
        <name>Mg(2+)</name>
        <dbReference type="ChEBI" id="CHEBI:18420"/>
    </cofactor>
</comment>
<dbReference type="PANTHER" id="PTHR10605:SF56">
    <property type="entry name" value="BIFUNCTIONAL HEPARAN SULFATE N-DEACETYLASE_N-SULFOTRANSFERASE"/>
    <property type="match status" value="1"/>
</dbReference>
<dbReference type="InterPro" id="IPR037359">
    <property type="entry name" value="NST/OST"/>
</dbReference>
<dbReference type="PROSITE" id="PS01032">
    <property type="entry name" value="PPM_1"/>
    <property type="match status" value="1"/>
</dbReference>
<dbReference type="GO" id="GO:0008146">
    <property type="term" value="F:sulfotransferase activity"/>
    <property type="evidence" value="ECO:0007669"/>
    <property type="project" value="InterPro"/>
</dbReference>
<dbReference type="AlphaFoldDB" id="A0AAW1QRA7"/>
<reference evidence="16 17" key="1">
    <citation type="journal article" date="2024" name="Nat. Commun.">
        <title>Phylogenomics reveals the evolutionary origins of lichenization in chlorophyte algae.</title>
        <authorList>
            <person name="Puginier C."/>
            <person name="Libourel C."/>
            <person name="Otte J."/>
            <person name="Skaloud P."/>
            <person name="Haon M."/>
            <person name="Grisel S."/>
            <person name="Petersen M."/>
            <person name="Berrin J.G."/>
            <person name="Delaux P.M."/>
            <person name="Dal Grande F."/>
            <person name="Keller J."/>
        </authorList>
    </citation>
    <scope>NUCLEOTIDE SEQUENCE [LARGE SCALE GENOMIC DNA]</scope>
    <source>
        <strain evidence="16 17">SAG 2043</strain>
    </source>
</reference>
<feature type="domain" description="PPM-type phosphatase" evidence="15">
    <location>
        <begin position="105"/>
        <end position="347"/>
    </location>
</feature>
<evidence type="ECO:0000313" key="16">
    <source>
        <dbReference type="EMBL" id="KAK9823980.1"/>
    </source>
</evidence>
<evidence type="ECO:0000259" key="15">
    <source>
        <dbReference type="PROSITE" id="PS51746"/>
    </source>
</evidence>
<organism evidence="16 17">
    <name type="scientific">[Myrmecia] bisecta</name>
    <dbReference type="NCBI Taxonomy" id="41462"/>
    <lineage>
        <taxon>Eukaryota</taxon>
        <taxon>Viridiplantae</taxon>
        <taxon>Chlorophyta</taxon>
        <taxon>core chlorophytes</taxon>
        <taxon>Trebouxiophyceae</taxon>
        <taxon>Trebouxiales</taxon>
        <taxon>Trebouxiaceae</taxon>
        <taxon>Myrmecia</taxon>
    </lineage>
</organism>
<dbReference type="CDD" id="cd00143">
    <property type="entry name" value="PP2Cc"/>
    <property type="match status" value="1"/>
</dbReference>
<evidence type="ECO:0000256" key="8">
    <source>
        <dbReference type="ARBA" id="ARBA00022912"/>
    </source>
</evidence>
<evidence type="ECO:0000256" key="3">
    <source>
        <dbReference type="ARBA" id="ARBA00013081"/>
    </source>
</evidence>
<evidence type="ECO:0000256" key="10">
    <source>
        <dbReference type="ARBA" id="ARBA00023211"/>
    </source>
</evidence>
<dbReference type="InterPro" id="IPR027417">
    <property type="entry name" value="P-loop_NTPase"/>
</dbReference>
<name>A0AAW1QRA7_9CHLO</name>
<feature type="active site" description="For sulfotransferase activity" evidence="11">
    <location>
        <position position="399"/>
    </location>
</feature>
<feature type="binding site" evidence="12">
    <location>
        <position position="512"/>
    </location>
    <ligand>
        <name>3'-phosphoadenylyl sulfate</name>
        <dbReference type="ChEBI" id="CHEBI:58339"/>
    </ligand>
</feature>
<keyword evidence="4" id="KW-0808">Transferase</keyword>
<dbReference type="SMART" id="SM00332">
    <property type="entry name" value="PP2Cc"/>
    <property type="match status" value="1"/>
</dbReference>
<keyword evidence="10" id="KW-0464">Manganese</keyword>
<dbReference type="PROSITE" id="PS51746">
    <property type="entry name" value="PPM_2"/>
    <property type="match status" value="1"/>
</dbReference>
<protein>
    <recommendedName>
        <fullName evidence="3">protein-serine/threonine phosphatase</fullName>
        <ecNumber evidence="3">3.1.3.16</ecNumber>
    </recommendedName>
</protein>
<proteinExistence type="inferred from homology"/>
<keyword evidence="5" id="KW-0479">Metal-binding</keyword>
<dbReference type="Pfam" id="PF00685">
    <property type="entry name" value="Sulfotransfer_1"/>
    <property type="match status" value="1"/>
</dbReference>
<evidence type="ECO:0000256" key="14">
    <source>
        <dbReference type="SAM" id="MobiDB-lite"/>
    </source>
</evidence>
<evidence type="ECO:0000256" key="6">
    <source>
        <dbReference type="ARBA" id="ARBA00022801"/>
    </source>
</evidence>
<keyword evidence="8 13" id="KW-0904">Protein phosphatase</keyword>
<evidence type="ECO:0000256" key="4">
    <source>
        <dbReference type="ARBA" id="ARBA00022679"/>
    </source>
</evidence>
<comment type="caution">
    <text evidence="16">The sequence shown here is derived from an EMBL/GenBank/DDBJ whole genome shotgun (WGS) entry which is preliminary data.</text>
</comment>
<keyword evidence="7" id="KW-0460">Magnesium</keyword>
<dbReference type="SUPFAM" id="SSF81606">
    <property type="entry name" value="PP2C-like"/>
    <property type="match status" value="1"/>
</dbReference>
<evidence type="ECO:0000256" key="2">
    <source>
        <dbReference type="ARBA" id="ARBA00001946"/>
    </source>
</evidence>
<dbReference type="SUPFAM" id="SSF52540">
    <property type="entry name" value="P-loop containing nucleoside triphosphate hydrolases"/>
    <property type="match status" value="1"/>
</dbReference>
<dbReference type="InterPro" id="IPR000863">
    <property type="entry name" value="Sulfotransferase_dom"/>
</dbReference>